<evidence type="ECO:0000256" key="18">
    <source>
        <dbReference type="SAM" id="Coils"/>
    </source>
</evidence>
<dbReference type="InterPro" id="IPR012337">
    <property type="entry name" value="RNaseH-like_sf"/>
</dbReference>
<dbReference type="CDD" id="cd09898">
    <property type="entry name" value="H3TH_53EXO"/>
    <property type="match status" value="1"/>
</dbReference>
<keyword evidence="4 17" id="KW-0808">Transferase</keyword>
<evidence type="ECO:0000256" key="13">
    <source>
        <dbReference type="ARBA" id="ARBA00023204"/>
    </source>
</evidence>
<dbReference type="SUPFAM" id="SSF56672">
    <property type="entry name" value="DNA/RNA polymerases"/>
    <property type="match status" value="1"/>
</dbReference>
<dbReference type="Pfam" id="PF22619">
    <property type="entry name" value="DNA_polI_exo1"/>
    <property type="match status" value="1"/>
</dbReference>
<dbReference type="FunFam" id="3.40.50.1010:FF:000001">
    <property type="entry name" value="DNA polymerase I"/>
    <property type="match status" value="1"/>
</dbReference>
<dbReference type="GO" id="GO:0008408">
    <property type="term" value="F:3'-5' exonuclease activity"/>
    <property type="evidence" value="ECO:0007669"/>
    <property type="project" value="InterPro"/>
</dbReference>
<dbReference type="PANTHER" id="PTHR10133:SF27">
    <property type="entry name" value="DNA POLYMERASE NU"/>
    <property type="match status" value="1"/>
</dbReference>
<dbReference type="GO" id="GO:0008409">
    <property type="term" value="F:5'-3' exonuclease activity"/>
    <property type="evidence" value="ECO:0007669"/>
    <property type="project" value="InterPro"/>
</dbReference>
<evidence type="ECO:0000256" key="11">
    <source>
        <dbReference type="ARBA" id="ARBA00022932"/>
    </source>
</evidence>
<comment type="catalytic activity">
    <reaction evidence="14 17">
        <text>DNA(n) + a 2'-deoxyribonucleoside 5'-triphosphate = DNA(n+1) + diphosphate</text>
        <dbReference type="Rhea" id="RHEA:22508"/>
        <dbReference type="Rhea" id="RHEA-COMP:17339"/>
        <dbReference type="Rhea" id="RHEA-COMP:17340"/>
        <dbReference type="ChEBI" id="CHEBI:33019"/>
        <dbReference type="ChEBI" id="CHEBI:61560"/>
        <dbReference type="ChEBI" id="CHEBI:173112"/>
        <dbReference type="EC" id="2.7.7.7"/>
    </reaction>
</comment>
<evidence type="ECO:0000256" key="2">
    <source>
        <dbReference type="ARBA" id="ARBA00012417"/>
    </source>
</evidence>
<keyword evidence="7" id="KW-0540">Nuclease</keyword>
<evidence type="ECO:0000256" key="15">
    <source>
        <dbReference type="ARBA" id="ARBA00053603"/>
    </source>
</evidence>
<dbReference type="Gene3D" id="3.30.420.10">
    <property type="entry name" value="Ribonuclease H-like superfamily/Ribonuclease H"/>
    <property type="match status" value="1"/>
</dbReference>
<dbReference type="GO" id="GO:0003677">
    <property type="term" value="F:DNA binding"/>
    <property type="evidence" value="ECO:0007669"/>
    <property type="project" value="UniProtKB-UniRule"/>
</dbReference>
<dbReference type="InterPro" id="IPR001098">
    <property type="entry name" value="DNA-dir_DNA_pol_A_palm_dom"/>
</dbReference>
<dbReference type="InterPro" id="IPR002562">
    <property type="entry name" value="3'-5'_exonuclease_dom"/>
</dbReference>
<dbReference type="InterPro" id="IPR054690">
    <property type="entry name" value="DNA_polI_exonuclease"/>
</dbReference>
<dbReference type="InterPro" id="IPR002421">
    <property type="entry name" value="5-3_exonuclease"/>
</dbReference>
<dbReference type="Proteomes" id="UP000574717">
    <property type="component" value="Unassembled WGS sequence"/>
</dbReference>
<keyword evidence="9" id="KW-0378">Hydrolase</keyword>
<dbReference type="CDD" id="cd09859">
    <property type="entry name" value="PIN_53EXO"/>
    <property type="match status" value="1"/>
</dbReference>
<dbReference type="InterPro" id="IPR036279">
    <property type="entry name" value="5-3_exonuclease_C_sf"/>
</dbReference>
<dbReference type="FunFam" id="1.10.150.20:FF:000003">
    <property type="entry name" value="DNA polymerase I"/>
    <property type="match status" value="1"/>
</dbReference>
<evidence type="ECO:0000313" key="22">
    <source>
        <dbReference type="EMBL" id="GFP19346.1"/>
    </source>
</evidence>
<dbReference type="GO" id="GO:0006302">
    <property type="term" value="P:double-strand break repair"/>
    <property type="evidence" value="ECO:0007669"/>
    <property type="project" value="TreeGrafter"/>
</dbReference>
<dbReference type="InterPro" id="IPR020046">
    <property type="entry name" value="5-3_exonucl_a-hlix_arch_N"/>
</dbReference>
<dbReference type="InterPro" id="IPR043502">
    <property type="entry name" value="DNA/RNA_pol_sf"/>
</dbReference>
<evidence type="ECO:0000256" key="7">
    <source>
        <dbReference type="ARBA" id="ARBA00022722"/>
    </source>
</evidence>
<comment type="caution">
    <text evidence="22">The sequence shown here is derived from an EMBL/GenBank/DDBJ whole genome shotgun (WGS) entry which is preliminary data.</text>
</comment>
<dbReference type="EC" id="2.7.7.7" evidence="2 16"/>
<evidence type="ECO:0000256" key="14">
    <source>
        <dbReference type="ARBA" id="ARBA00049244"/>
    </source>
</evidence>
<evidence type="ECO:0000256" key="3">
    <source>
        <dbReference type="ARBA" id="ARBA00020311"/>
    </source>
</evidence>
<evidence type="ECO:0000256" key="12">
    <source>
        <dbReference type="ARBA" id="ARBA00023125"/>
    </source>
</evidence>
<evidence type="ECO:0000256" key="5">
    <source>
        <dbReference type="ARBA" id="ARBA00022695"/>
    </source>
</evidence>
<gene>
    <name evidence="17" type="primary">polA</name>
    <name evidence="22" type="ORF">HKBW3S03_00851</name>
</gene>
<evidence type="ECO:0000256" key="8">
    <source>
        <dbReference type="ARBA" id="ARBA00022763"/>
    </source>
</evidence>
<dbReference type="SUPFAM" id="SSF53098">
    <property type="entry name" value="Ribonuclease H-like"/>
    <property type="match status" value="1"/>
</dbReference>
<keyword evidence="10" id="KW-0269">Exonuclease</keyword>
<name>A0A6V8NLD6_9ACTN</name>
<dbReference type="InterPro" id="IPR018320">
    <property type="entry name" value="DNA_polymerase_1"/>
</dbReference>
<evidence type="ECO:0000256" key="10">
    <source>
        <dbReference type="ARBA" id="ARBA00022839"/>
    </source>
</evidence>
<keyword evidence="8 17" id="KW-0227">DNA damage</keyword>
<evidence type="ECO:0000256" key="4">
    <source>
        <dbReference type="ARBA" id="ARBA00022679"/>
    </source>
</evidence>
<dbReference type="PRINTS" id="PR00868">
    <property type="entry name" value="DNAPOLI"/>
</dbReference>
<dbReference type="SMART" id="SM00474">
    <property type="entry name" value="35EXOc"/>
    <property type="match status" value="1"/>
</dbReference>
<comment type="function">
    <text evidence="15">In addition to polymerase activity, this DNA polymerase exhibits 3'-5' and 5'-3' exonuclease activity.</text>
</comment>
<dbReference type="SMART" id="SM00475">
    <property type="entry name" value="53EXOc"/>
    <property type="match status" value="1"/>
</dbReference>
<dbReference type="EMBL" id="BLRU01000064">
    <property type="protein sequence ID" value="GFP19346.1"/>
    <property type="molecule type" value="Genomic_DNA"/>
</dbReference>
<dbReference type="Pfam" id="PF00476">
    <property type="entry name" value="DNA_pol_A"/>
    <property type="match status" value="1"/>
</dbReference>
<feature type="coiled-coil region" evidence="18">
    <location>
        <begin position="518"/>
        <end position="545"/>
    </location>
</feature>
<dbReference type="FunFam" id="1.10.150.20:FF:000002">
    <property type="entry name" value="DNA polymerase I"/>
    <property type="match status" value="1"/>
</dbReference>
<dbReference type="SMART" id="SM00279">
    <property type="entry name" value="HhH2"/>
    <property type="match status" value="1"/>
</dbReference>
<reference evidence="22 23" key="1">
    <citation type="journal article" date="2020" name="Front. Microbiol.">
        <title>Single-cell genomics of novel Actinobacteria with the Wood-Ljungdahl pathway discovered in a serpentinizing system.</title>
        <authorList>
            <person name="Merino N."/>
            <person name="Kawai M."/>
            <person name="Boyd E.S."/>
            <person name="Colman D.R."/>
            <person name="McGlynn S.E."/>
            <person name="Nealson K.H."/>
            <person name="Kurokawa K."/>
            <person name="Hongoh Y."/>
        </authorList>
    </citation>
    <scope>NUCLEOTIDE SEQUENCE [LARGE SCALE GENOMIC DNA]</scope>
    <source>
        <strain evidence="22 23">S03</strain>
    </source>
</reference>
<keyword evidence="6 17" id="KW-0235">DNA replication</keyword>
<dbReference type="AlphaFoldDB" id="A0A6V8NLD6"/>
<dbReference type="Pfam" id="PF02739">
    <property type="entry name" value="5_3_exonuc_N"/>
    <property type="match status" value="1"/>
</dbReference>
<evidence type="ECO:0000259" key="21">
    <source>
        <dbReference type="SMART" id="SM00482"/>
    </source>
</evidence>
<evidence type="ECO:0000256" key="17">
    <source>
        <dbReference type="RuleBase" id="RU004460"/>
    </source>
</evidence>
<dbReference type="Gene3D" id="3.40.50.1010">
    <property type="entry name" value="5'-nuclease"/>
    <property type="match status" value="1"/>
</dbReference>
<dbReference type="FunFam" id="1.20.1060.10:FF:000001">
    <property type="entry name" value="DNA polymerase I"/>
    <property type="match status" value="1"/>
</dbReference>
<feature type="domain" description="DNA-directed DNA polymerase family A palm" evidence="21">
    <location>
        <begin position="654"/>
        <end position="861"/>
    </location>
</feature>
<dbReference type="Gene3D" id="1.20.1060.10">
    <property type="entry name" value="Taq DNA Polymerase, Chain T, domain 4"/>
    <property type="match status" value="1"/>
</dbReference>
<dbReference type="Gene3D" id="3.30.70.370">
    <property type="match status" value="1"/>
</dbReference>
<feature type="domain" description="5'-3' exonuclease" evidence="20">
    <location>
        <begin position="7"/>
        <end position="267"/>
    </location>
</feature>
<evidence type="ECO:0000256" key="16">
    <source>
        <dbReference type="NCBIfam" id="TIGR00593"/>
    </source>
</evidence>
<evidence type="ECO:0000259" key="19">
    <source>
        <dbReference type="SMART" id="SM00474"/>
    </source>
</evidence>
<dbReference type="NCBIfam" id="NF004397">
    <property type="entry name" value="PRK05755.1"/>
    <property type="match status" value="1"/>
</dbReference>
<dbReference type="InterPro" id="IPR036397">
    <property type="entry name" value="RNaseH_sf"/>
</dbReference>
<keyword evidence="11 17" id="KW-0239">DNA-directed DNA polymerase</keyword>
<evidence type="ECO:0000256" key="1">
    <source>
        <dbReference type="ARBA" id="ARBA00007705"/>
    </source>
</evidence>
<dbReference type="Pfam" id="PF01367">
    <property type="entry name" value="5_3_exonuc"/>
    <property type="match status" value="1"/>
</dbReference>
<dbReference type="NCBIfam" id="TIGR00593">
    <property type="entry name" value="pola"/>
    <property type="match status" value="1"/>
</dbReference>
<dbReference type="CDD" id="cd06140">
    <property type="entry name" value="DNA_polA_I_Bacillus_like_exo"/>
    <property type="match status" value="1"/>
</dbReference>
<dbReference type="Gene3D" id="1.10.150.20">
    <property type="entry name" value="5' to 3' exonuclease, C-terminal subdomain"/>
    <property type="match status" value="2"/>
</dbReference>
<keyword evidence="13 17" id="KW-0234">DNA repair</keyword>
<evidence type="ECO:0000256" key="9">
    <source>
        <dbReference type="ARBA" id="ARBA00022801"/>
    </source>
</evidence>
<dbReference type="SUPFAM" id="SSF47807">
    <property type="entry name" value="5' to 3' exonuclease, C-terminal subdomain"/>
    <property type="match status" value="1"/>
</dbReference>
<dbReference type="SMART" id="SM00482">
    <property type="entry name" value="POLAc"/>
    <property type="match status" value="1"/>
</dbReference>
<dbReference type="InterPro" id="IPR020045">
    <property type="entry name" value="DNA_polI_H3TH"/>
</dbReference>
<dbReference type="PROSITE" id="PS00447">
    <property type="entry name" value="DNA_POLYMERASE_A"/>
    <property type="match status" value="1"/>
</dbReference>
<dbReference type="GO" id="GO:0006261">
    <property type="term" value="P:DNA-templated DNA replication"/>
    <property type="evidence" value="ECO:0007669"/>
    <property type="project" value="UniProtKB-UniRule"/>
</dbReference>
<keyword evidence="5 17" id="KW-0548">Nucleotidyltransferase</keyword>
<evidence type="ECO:0000256" key="6">
    <source>
        <dbReference type="ARBA" id="ARBA00022705"/>
    </source>
</evidence>
<proteinExistence type="inferred from homology"/>
<dbReference type="InterPro" id="IPR029060">
    <property type="entry name" value="PIN-like_dom_sf"/>
</dbReference>
<dbReference type="GO" id="GO:0003887">
    <property type="term" value="F:DNA-directed DNA polymerase activity"/>
    <property type="evidence" value="ECO:0007669"/>
    <property type="project" value="UniProtKB-UniRule"/>
</dbReference>
<dbReference type="SUPFAM" id="SSF88723">
    <property type="entry name" value="PIN domain-like"/>
    <property type="match status" value="1"/>
</dbReference>
<dbReference type="InterPro" id="IPR019760">
    <property type="entry name" value="DNA-dir_DNA_pol_A_CS"/>
</dbReference>
<evidence type="ECO:0000259" key="20">
    <source>
        <dbReference type="SMART" id="SM00475"/>
    </source>
</evidence>
<evidence type="ECO:0000313" key="23">
    <source>
        <dbReference type="Proteomes" id="UP000574717"/>
    </source>
</evidence>
<organism evidence="22 23">
    <name type="scientific">Candidatus Hakubella thermalkaliphila</name>
    <dbReference type="NCBI Taxonomy" id="2754717"/>
    <lineage>
        <taxon>Bacteria</taxon>
        <taxon>Bacillati</taxon>
        <taxon>Actinomycetota</taxon>
        <taxon>Actinomycetota incertae sedis</taxon>
        <taxon>Candidatus Hakubellales</taxon>
        <taxon>Candidatus Hakubellaceae</taxon>
        <taxon>Candidatus Hakubella</taxon>
    </lineage>
</organism>
<accession>A0A6V8NLD6</accession>
<keyword evidence="18" id="KW-0175">Coiled coil</keyword>
<dbReference type="CDD" id="cd08637">
    <property type="entry name" value="DNA_pol_A_pol_I_C"/>
    <property type="match status" value="1"/>
</dbReference>
<protein>
    <recommendedName>
        <fullName evidence="3 16">DNA polymerase I</fullName>
        <ecNumber evidence="2 16">2.7.7.7</ecNumber>
    </recommendedName>
</protein>
<comment type="similarity">
    <text evidence="1 17">Belongs to the DNA polymerase type-A family.</text>
</comment>
<dbReference type="PANTHER" id="PTHR10133">
    <property type="entry name" value="DNA POLYMERASE I"/>
    <property type="match status" value="1"/>
</dbReference>
<dbReference type="InterPro" id="IPR002298">
    <property type="entry name" value="DNA_polymerase_A"/>
</dbReference>
<dbReference type="InterPro" id="IPR008918">
    <property type="entry name" value="HhH2"/>
</dbReference>
<sequence>MSSDRKKKIVMIDGNNLAYRAYFALPATIATSSGVQTNSVYGFTSMLIKLLQEEKPDALVVAFDSAAPTFRHRQHAGYKAQRLQMPDQLYHQLSLIEEVIEALGIPMVKMEGYEADDILGTLARRGEQEGLEVLIVTGDRDALQLVSPQVKVMANRRGITDVTVYDLEKVLERYGVPPSQIPDLVGLVGDSSDNIPGILGIGPKTAAKLLAQFGSLEEIYENLQSISNENLRTLLAENEEQARMSKQLSLTEFQVPIQLDFNDCLLNRVDPERVISVFNALEFRTLLERLSTLDLWAESPRSPKKFDCHRIVIRDTTVMKEILEEIRSRGEMFIDLCLDHSGKQCFSLSLSCGPQRAYYLPFFAGSQLSVDDFLVQVGEYLLAPELKKSFHNAKPQLKFFMRKGFFVKGLDFDTAIVAYLLQPSLNEYRLGDLAKKYLGYDPFLFEERQESRQQTLIQKERDELQEIACNRVAVMPLLKEQLMGELREQKMDFLFQEVEMPLVQVLADMELTGIAVDADYLRSLVQEYEDKIDAVSEEIYELAGERFNINSPQQVGFILFDKLKLPGKKKTKTGYATGFSVLKDLASKHPIAGKIVEYREYTKLKSTYIDPLPRLVDPETGRVHTTFHQTVTTTGRLSSSDPNLQNIPIRTELGREIRRAFIAPDESKEMLVADYSQIELRILAYLSGDEELIKAFQEDLDIHSQTASEIFGVEPHEVTSEMRRVAKSINFGIIYGMSQYGLAQVLEISDERAEEYIRRYFEKYPKVRQYLDRTIEQAVKSGYVTTILNRRRYIPELQSDNYNIAKLGERLAVNAPIQGSAADIMKMATIRIHHRIKQEGLDSRLVLQVHDELVLEIPKGEQERIGSLVQEEMEGAYDLSPVPLKVDIRYGRNWFV</sequence>
<keyword evidence="12 17" id="KW-0238">DNA-binding</keyword>
<feature type="domain" description="3'-5' exonuclease" evidence="19">
    <location>
        <begin position="310"/>
        <end position="487"/>
    </location>
</feature>